<gene>
    <name evidence="8" type="ORF">BQ4739_LOCUS10454</name>
</gene>
<evidence type="ECO:0000256" key="3">
    <source>
        <dbReference type="ARBA" id="ARBA00022801"/>
    </source>
</evidence>
<feature type="active site" description="Nucleophile" evidence="5">
    <location>
        <position position="159"/>
    </location>
</feature>
<keyword evidence="4 6" id="KW-0460">Magnesium</keyword>
<dbReference type="PIRSF" id="PIRSF017434">
    <property type="entry name" value="Purine_5'-nucleotidase"/>
    <property type="match status" value="1"/>
</dbReference>
<feature type="binding site" evidence="6">
    <location>
        <position position="161"/>
    </location>
    <ligand>
        <name>GMP</name>
        <dbReference type="ChEBI" id="CHEBI:58115"/>
    </ligand>
</feature>
<keyword evidence="7" id="KW-0175">Coiled coil</keyword>
<accession>A0A383W0P3</accession>
<feature type="binding site" evidence="6">
    <location>
        <position position="477"/>
    </location>
    <ligand>
        <name>Mg(2+)</name>
        <dbReference type="ChEBI" id="CHEBI:18420"/>
    </ligand>
</feature>
<keyword evidence="9" id="KW-1185">Reference proteome</keyword>
<keyword evidence="2 6" id="KW-0479">Metal-binding</keyword>
<sequence length="645" mass="72707">MKLLQTQLHSRLARPSVCSQQLRASLRVCCSVSSSGNGSSSNGSNSSSTSSVSTAATATAATTTQRSAKQAIDYGVIPAPPSSRQAIWTEQVWGASPSLSRQIFCNRSLNMKQIKAIGFDMDYTLAQYKPDTIELLAHSHCMLLFKDFLTDLPTAIGFDMDYTLAQYKPDTFELLAHSQTVDKLVTAFGYPPELYDFKFDWRYMMRGLIIDKTRGNVIKVDRHKYVKVAYHGFRCLSSEERNAVYNHSAVRDDYEEPAYGMIDTLFSLAEAYLFMQLVELVDKAPGKLPNFSGYAGVYRDVRAAVDLCHRDGSLKRHVAANPSKYIHDDPHLVSMLQMYKRSGRQLFLATNSLWDYTHVVMNYLCGKRVGKAKNDEWLRMFDVVVVGCGKPGFFSERRPLFAVSTRDGALHNTDNGAPIIPLGEEDLPDDILGRGSTMSQLDLGEDDKAAVFQGGNYVDLHQMLGVRAGSEVLYVGDHIYGDILRSKKSLGWRTMLVVPELEQELAVAEATRATQFELKMLRNARSDLDTQIQRLEWAFKQREIPPEALLQNQEQLALLRAEREAVKDRHSRLLLEHHQAFHPIWGQLLKTGYQNSRYGHQIDRFACLYTSHVANLAFYSPDRAYGGRVDYMAHEDVMGLEGMQN</sequence>
<dbReference type="InterPro" id="IPR023214">
    <property type="entry name" value="HAD_sf"/>
</dbReference>
<keyword evidence="3" id="KW-0378">Hydrolase</keyword>
<dbReference type="NCBIfam" id="TIGR02244">
    <property type="entry name" value="HAD-IG-Ncltidse"/>
    <property type="match status" value="1"/>
</dbReference>
<comment type="similarity">
    <text evidence="1">Belongs to the 5'(3')-deoxyribonucleotidase family.</text>
</comment>
<evidence type="ECO:0000256" key="2">
    <source>
        <dbReference type="ARBA" id="ARBA00022723"/>
    </source>
</evidence>
<comment type="cofactor">
    <cofactor evidence="6">
        <name>Mg(2+)</name>
        <dbReference type="ChEBI" id="CHEBI:18420"/>
    </cofactor>
    <text evidence="6">Binds 1 Mg(2+) ion per subunit.</text>
</comment>
<evidence type="ECO:0000313" key="9">
    <source>
        <dbReference type="Proteomes" id="UP000256970"/>
    </source>
</evidence>
<dbReference type="InterPro" id="IPR016695">
    <property type="entry name" value="Pur_nucleotidase"/>
</dbReference>
<dbReference type="Proteomes" id="UP000256970">
    <property type="component" value="Unassembled WGS sequence"/>
</dbReference>
<feature type="coiled-coil region" evidence="7">
    <location>
        <begin position="518"/>
        <end position="576"/>
    </location>
</feature>
<dbReference type="AlphaFoldDB" id="A0A383W0P3"/>
<evidence type="ECO:0000256" key="4">
    <source>
        <dbReference type="ARBA" id="ARBA00022842"/>
    </source>
</evidence>
<dbReference type="GO" id="GO:0046872">
    <property type="term" value="F:metal ion binding"/>
    <property type="evidence" value="ECO:0007669"/>
    <property type="project" value="UniProtKB-KW"/>
</dbReference>
<organism evidence="8 9">
    <name type="scientific">Tetradesmus obliquus</name>
    <name type="common">Green alga</name>
    <name type="synonym">Acutodesmus obliquus</name>
    <dbReference type="NCBI Taxonomy" id="3088"/>
    <lineage>
        <taxon>Eukaryota</taxon>
        <taxon>Viridiplantae</taxon>
        <taxon>Chlorophyta</taxon>
        <taxon>core chlorophytes</taxon>
        <taxon>Chlorophyceae</taxon>
        <taxon>CS clade</taxon>
        <taxon>Sphaeropleales</taxon>
        <taxon>Scenedesmaceae</taxon>
        <taxon>Tetradesmus</taxon>
    </lineage>
</organism>
<evidence type="ECO:0000313" key="8">
    <source>
        <dbReference type="EMBL" id="SZX70226.1"/>
    </source>
</evidence>
<evidence type="ECO:0000256" key="1">
    <source>
        <dbReference type="ARBA" id="ARBA00009589"/>
    </source>
</evidence>
<evidence type="ECO:0000256" key="6">
    <source>
        <dbReference type="PIRSR" id="PIRSR017434-2"/>
    </source>
</evidence>
<dbReference type="PANTHER" id="PTHR12103">
    <property type="entry name" value="5'-NUCLEOTIDASE DOMAIN-CONTAINING"/>
    <property type="match status" value="1"/>
</dbReference>
<dbReference type="GO" id="GO:0008253">
    <property type="term" value="F:5'-nucleotidase activity"/>
    <property type="evidence" value="ECO:0007669"/>
    <property type="project" value="TreeGrafter"/>
</dbReference>
<dbReference type="Gene3D" id="3.40.50.1000">
    <property type="entry name" value="HAD superfamily/HAD-like"/>
    <property type="match status" value="2"/>
</dbReference>
<evidence type="ECO:0000256" key="5">
    <source>
        <dbReference type="PIRSR" id="PIRSR017434-1"/>
    </source>
</evidence>
<protein>
    <recommendedName>
        <fullName evidence="10">5'-nucleotidase</fullName>
    </recommendedName>
</protein>
<dbReference type="Pfam" id="PF05761">
    <property type="entry name" value="5_nucleotid"/>
    <property type="match status" value="2"/>
</dbReference>
<dbReference type="InterPro" id="IPR036412">
    <property type="entry name" value="HAD-like_sf"/>
</dbReference>
<reference evidence="8 9" key="1">
    <citation type="submission" date="2016-10" db="EMBL/GenBank/DDBJ databases">
        <authorList>
            <person name="Cai Z."/>
        </authorList>
    </citation>
    <scope>NUCLEOTIDE SEQUENCE [LARGE SCALE GENOMIC DNA]</scope>
</reference>
<name>A0A383W0P3_TETOB</name>
<evidence type="ECO:0008006" key="10">
    <source>
        <dbReference type="Google" id="ProtNLM"/>
    </source>
</evidence>
<proteinExistence type="inferred from homology"/>
<dbReference type="SUPFAM" id="SSF56784">
    <property type="entry name" value="HAD-like"/>
    <property type="match status" value="2"/>
</dbReference>
<dbReference type="PANTHER" id="PTHR12103:SF15">
    <property type="entry name" value="CYTOSOLIC PURINE 5'-NUCLEOTIDASE"/>
    <property type="match status" value="1"/>
</dbReference>
<evidence type="ECO:0000256" key="7">
    <source>
        <dbReference type="SAM" id="Coils"/>
    </source>
</evidence>
<dbReference type="STRING" id="3088.A0A383W0P3"/>
<dbReference type="EMBL" id="FNXT01000981">
    <property type="protein sequence ID" value="SZX70226.1"/>
    <property type="molecule type" value="Genomic_DNA"/>
</dbReference>
<feature type="active site" description="Proton donor" evidence="5">
    <location>
        <position position="161"/>
    </location>
</feature>
<feature type="binding site" evidence="6">
    <location>
        <position position="159"/>
    </location>
    <ligand>
        <name>Mg(2+)</name>
        <dbReference type="ChEBI" id="CHEBI:18420"/>
    </ligand>
</feature>
<dbReference type="InterPro" id="IPR008380">
    <property type="entry name" value="HAD-SF_hydro_IG_5-nucl"/>
</dbReference>